<sequence length="295" mass="32886">MSTNDKPEAPKDAPPSYAQATGSSAASQPTQSSHLEVPAAPVASRKSMEDEQRPLPRGWVRQWDTHEQHQFFVDTNANPPRSIWVHPMDDEETWNALPSEEKERLQAEEDKLRTHIEGFGGSKDSKTEKSSGAPPREQFPAELPHRPSQSASHQTQQKKKFSERMKDKLTGMTHEEREAERARQAEEDRQYYEMHARYRAALQRAQMSGQPQWFAKDRDGRDIYIEPPSGPGYGYGGYGRNGIGYNPYTSGPYATPNARFIRPNYAYGRPGYGGGLALPVAGGLLGGALLGGLLF</sequence>
<proteinExistence type="predicted"/>
<feature type="compositionally biased region" description="Polar residues" evidence="1">
    <location>
        <begin position="18"/>
        <end position="34"/>
    </location>
</feature>
<accession>W2RLT8</accession>
<keyword evidence="3" id="KW-1185">Reference proteome</keyword>
<dbReference type="VEuPathDB" id="FungiDB:HMPREF1541_08977"/>
<evidence type="ECO:0000313" key="3">
    <source>
        <dbReference type="Proteomes" id="UP000030752"/>
    </source>
</evidence>
<dbReference type="Gene3D" id="2.20.70.10">
    <property type="match status" value="1"/>
</dbReference>
<feature type="region of interest" description="Disordered" evidence="1">
    <location>
        <begin position="94"/>
        <end position="188"/>
    </location>
</feature>
<dbReference type="OrthoDB" id="2367685at2759"/>
<organism evidence="2 3">
    <name type="scientific">Cyphellophora europaea (strain CBS 101466)</name>
    <name type="common">Phialophora europaea</name>
    <dbReference type="NCBI Taxonomy" id="1220924"/>
    <lineage>
        <taxon>Eukaryota</taxon>
        <taxon>Fungi</taxon>
        <taxon>Dikarya</taxon>
        <taxon>Ascomycota</taxon>
        <taxon>Pezizomycotina</taxon>
        <taxon>Eurotiomycetes</taxon>
        <taxon>Chaetothyriomycetidae</taxon>
        <taxon>Chaetothyriales</taxon>
        <taxon>Cyphellophoraceae</taxon>
        <taxon>Cyphellophora</taxon>
    </lineage>
</organism>
<feature type="compositionally biased region" description="Basic and acidic residues" evidence="1">
    <location>
        <begin position="160"/>
        <end position="188"/>
    </location>
</feature>
<dbReference type="HOGENOM" id="CLU_049761_0_1_1"/>
<dbReference type="GeneID" id="19976316"/>
<feature type="compositionally biased region" description="Basic and acidic residues" evidence="1">
    <location>
        <begin position="99"/>
        <end position="116"/>
    </location>
</feature>
<evidence type="ECO:0000256" key="1">
    <source>
        <dbReference type="SAM" id="MobiDB-lite"/>
    </source>
</evidence>
<dbReference type="Proteomes" id="UP000030752">
    <property type="component" value="Unassembled WGS sequence"/>
</dbReference>
<reference evidence="2 3" key="1">
    <citation type="submission" date="2013-03" db="EMBL/GenBank/DDBJ databases">
        <title>The Genome Sequence of Phialophora europaea CBS 101466.</title>
        <authorList>
            <consortium name="The Broad Institute Genomics Platform"/>
            <person name="Cuomo C."/>
            <person name="de Hoog S."/>
            <person name="Gorbushina A."/>
            <person name="Walker B."/>
            <person name="Young S.K."/>
            <person name="Zeng Q."/>
            <person name="Gargeya S."/>
            <person name="Fitzgerald M."/>
            <person name="Haas B."/>
            <person name="Abouelleil A."/>
            <person name="Allen A.W."/>
            <person name="Alvarado L."/>
            <person name="Arachchi H.M."/>
            <person name="Berlin A.M."/>
            <person name="Chapman S.B."/>
            <person name="Gainer-Dewar J."/>
            <person name="Goldberg J."/>
            <person name="Griggs A."/>
            <person name="Gujja S."/>
            <person name="Hansen M."/>
            <person name="Howarth C."/>
            <person name="Imamovic A."/>
            <person name="Ireland A."/>
            <person name="Larimer J."/>
            <person name="McCowan C."/>
            <person name="Murphy C."/>
            <person name="Pearson M."/>
            <person name="Poon T.W."/>
            <person name="Priest M."/>
            <person name="Roberts A."/>
            <person name="Saif S."/>
            <person name="Shea T."/>
            <person name="Sisk P."/>
            <person name="Sykes S."/>
            <person name="Wortman J."/>
            <person name="Nusbaum C."/>
            <person name="Birren B."/>
        </authorList>
    </citation>
    <scope>NUCLEOTIDE SEQUENCE [LARGE SCALE GENOMIC DNA]</scope>
    <source>
        <strain evidence="2 3">CBS 101466</strain>
    </source>
</reference>
<dbReference type="EMBL" id="KB822725">
    <property type="protein sequence ID" value="ETN36699.1"/>
    <property type="molecule type" value="Genomic_DNA"/>
</dbReference>
<evidence type="ECO:0008006" key="4">
    <source>
        <dbReference type="Google" id="ProtNLM"/>
    </source>
</evidence>
<dbReference type="STRING" id="1220924.W2RLT8"/>
<dbReference type="RefSeq" id="XP_008721517.1">
    <property type="nucleotide sequence ID" value="XM_008723295.1"/>
</dbReference>
<protein>
    <recommendedName>
        <fullName evidence="4">WW domain-containing protein</fullName>
    </recommendedName>
</protein>
<feature type="region of interest" description="Disordered" evidence="1">
    <location>
        <begin position="1"/>
        <end position="59"/>
    </location>
</feature>
<evidence type="ECO:0000313" key="2">
    <source>
        <dbReference type="EMBL" id="ETN36699.1"/>
    </source>
</evidence>
<gene>
    <name evidence="2" type="ORF">HMPREF1541_08977</name>
</gene>
<dbReference type="InParanoid" id="W2RLT8"/>
<name>W2RLT8_CYPE1</name>
<dbReference type="eggNOG" id="ENOG502RXVZ">
    <property type="taxonomic scope" value="Eukaryota"/>
</dbReference>
<dbReference type="AlphaFoldDB" id="W2RLT8"/>
<feature type="compositionally biased region" description="Basic and acidic residues" evidence="1">
    <location>
        <begin position="1"/>
        <end position="11"/>
    </location>
</feature>